<proteinExistence type="predicted"/>
<accession>A0ACB9I005</accession>
<dbReference type="EMBL" id="CM042027">
    <property type="protein sequence ID" value="KAI3801548.1"/>
    <property type="molecule type" value="Genomic_DNA"/>
</dbReference>
<evidence type="ECO:0000313" key="2">
    <source>
        <dbReference type="Proteomes" id="UP001056120"/>
    </source>
</evidence>
<organism evidence="1 2">
    <name type="scientific">Smallanthus sonchifolius</name>
    <dbReference type="NCBI Taxonomy" id="185202"/>
    <lineage>
        <taxon>Eukaryota</taxon>
        <taxon>Viridiplantae</taxon>
        <taxon>Streptophyta</taxon>
        <taxon>Embryophyta</taxon>
        <taxon>Tracheophyta</taxon>
        <taxon>Spermatophyta</taxon>
        <taxon>Magnoliopsida</taxon>
        <taxon>eudicotyledons</taxon>
        <taxon>Gunneridae</taxon>
        <taxon>Pentapetalae</taxon>
        <taxon>asterids</taxon>
        <taxon>campanulids</taxon>
        <taxon>Asterales</taxon>
        <taxon>Asteraceae</taxon>
        <taxon>Asteroideae</taxon>
        <taxon>Heliantheae alliance</taxon>
        <taxon>Millerieae</taxon>
        <taxon>Smallanthus</taxon>
    </lineage>
</organism>
<reference evidence="2" key="1">
    <citation type="journal article" date="2022" name="Mol. Ecol. Resour.">
        <title>The genomes of chicory, endive, great burdock and yacon provide insights into Asteraceae palaeo-polyploidization history and plant inulin production.</title>
        <authorList>
            <person name="Fan W."/>
            <person name="Wang S."/>
            <person name="Wang H."/>
            <person name="Wang A."/>
            <person name="Jiang F."/>
            <person name="Liu H."/>
            <person name="Zhao H."/>
            <person name="Xu D."/>
            <person name="Zhang Y."/>
        </authorList>
    </citation>
    <scope>NUCLEOTIDE SEQUENCE [LARGE SCALE GENOMIC DNA]</scope>
    <source>
        <strain evidence="2">cv. Yunnan</strain>
    </source>
</reference>
<comment type="caution">
    <text evidence="1">The sequence shown here is derived from an EMBL/GenBank/DDBJ whole genome shotgun (WGS) entry which is preliminary data.</text>
</comment>
<keyword evidence="2" id="KW-1185">Reference proteome</keyword>
<dbReference type="Proteomes" id="UP001056120">
    <property type="component" value="Linkage Group LG10"/>
</dbReference>
<name>A0ACB9I005_9ASTR</name>
<reference evidence="1 2" key="2">
    <citation type="journal article" date="2022" name="Mol. Ecol. Resour.">
        <title>The genomes of chicory, endive, great burdock and yacon provide insights into Asteraceae paleo-polyploidization history and plant inulin production.</title>
        <authorList>
            <person name="Fan W."/>
            <person name="Wang S."/>
            <person name="Wang H."/>
            <person name="Wang A."/>
            <person name="Jiang F."/>
            <person name="Liu H."/>
            <person name="Zhao H."/>
            <person name="Xu D."/>
            <person name="Zhang Y."/>
        </authorList>
    </citation>
    <scope>NUCLEOTIDE SEQUENCE [LARGE SCALE GENOMIC DNA]</scope>
    <source>
        <strain evidence="2">cv. Yunnan</strain>
        <tissue evidence="1">Leaves</tissue>
    </source>
</reference>
<protein>
    <submittedName>
        <fullName evidence="1">Uncharacterized protein</fullName>
    </submittedName>
</protein>
<sequence length="1555" mass="174956">MQSSESSGHTTKPLKRKFETLMNDTSNRQQLTPYQLDVYNVAMRRNTIAHLDTGAGKHMIAVMIIKEVALSLREQLSEKKLIIILAPTRDLVEQKFNVVRESTDLLIDFYHGSKVTNVDGKMVDEWDAAIWEYETNKNQVMVMTPQILLDALRKAFMNFEMICLLIIDECHHASGNHPYASIMKVYTIQNRTELEHVTLSISQKYSFYQPNKVDHVDLKLKLKSSRLEFEVQLFEMQLSLQRHYKDTDEKHDIIRKRLSNDHSKIIYCIDELGLLCAYEAVKICIRNALKAIEECDFFKDSCSKCLYCLEESLSVIENSLPNGHENIFDAGCDFEKMVAAGYISPKLHQLFKLFLSFRGATKVSCIIFVERTITAKVLDMILKRVPHLSHFEVSYLTGDATSVDGMSAKLQKETLESFRSGKVDLLFATDVEEGIDVPKCSTVIHFDIPKMVRSNIQSMVRARQSGSQLIIMLERGNEKQREHISDIIRSEHSMNDNAKKRDPDTCVVKPCNFEETKSYHVEATGASVIADSSVSLIKRYCELPADKSSSISKQLVCLEACKNLHQMGALTDHLLPNSEDPSENKSSKKTEETPSGAGTTKRKELHGTIPIRAVSGTWGDKLDDGADFYAYKISLKCSIVEVKFSSFALLLESKLDDDVSNIEMELYLVSKSVNCKVSSCVKLHLNAEQVAKGKCFQELFFNGIFSKLYVGSKQSKEPRKFLLETDQKLWISSYMYLLLPLESLDPFKISWKEIDSCVSVMEFVKKSFVFSAEKQTVDSVMTDSESTSMIHFANRSVHKDEVTDVVVLAIHTGKIYSILEVLKDETAHSPFDGDTEKFSTFKNYFKQKYRINLVYPGQNMLLLKQSHRAHNLLVDFNGEGILHGKKIKADSCKVNTDRQRCYAHLPPELLAIIDARIDVVKSLYLLPSLMHRLESLMLASQLRAEITGHMTDVQISCSLILEAITTLRCNESFSMERLELLGDSVLKYAVSCDLYLRYPKKHEGHLSSGRTLQVRNSTLYNLGIGCRLQGYIRDVAFDPTRWIAPGQLPIRPCPCDHGVETLEVPIDAKYHTEDPKAVTGKCCDLGHRWLGSKTISDCVEALVGAYFVGGGLTGALHCMKWLGISCELNPSRVSEAIKIASLHTYTPKLDALQSLESNIGYKFAVKGLLLEAITHASYQDPGIGCSYQRLEFLGDSVLDLLITRHLFNKHNDIDPGELTDLRSASVNNENFAYAAVRKNLHPYLQYRSGYLQTQISDYVKFVATSSTDTNSLQTKKSPKALGDIVESIAGAILLDTKLDLDEVWRIFEMLLTPIVTPEKLELPPLRELMELCDSRGYFVKDTCRSNGESVIAELRLQLEDALLIAEGSGTTRKIARGQAALKLLSKLEKRGISSKNQGQGNRDGEIGDKNMKENGTTRFEITPFDPLPSARTSIANECLMEEESNSKAEIPVLKSINTKKGGPRTALYELCRKMQWPMPILTSSEQKSKTMIEIGEGVDKRTAFSSFESRISLTIPNCGVIELTGEPRADKKSSFDSAALLTLYELQRLGKLIIE</sequence>
<evidence type="ECO:0000313" key="1">
    <source>
        <dbReference type="EMBL" id="KAI3801548.1"/>
    </source>
</evidence>
<gene>
    <name evidence="1" type="ORF">L1987_29656</name>
</gene>